<gene>
    <name evidence="1" type="ORF">GCM10025868_33650</name>
</gene>
<keyword evidence="2" id="KW-1185">Reference proteome</keyword>
<dbReference type="Proteomes" id="UP001157017">
    <property type="component" value="Unassembled WGS sequence"/>
</dbReference>
<organism evidence="1 2">
    <name type="scientific">Angustibacter aerolatus</name>
    <dbReference type="NCBI Taxonomy" id="1162965"/>
    <lineage>
        <taxon>Bacteria</taxon>
        <taxon>Bacillati</taxon>
        <taxon>Actinomycetota</taxon>
        <taxon>Actinomycetes</taxon>
        <taxon>Kineosporiales</taxon>
        <taxon>Kineosporiaceae</taxon>
    </lineage>
</organism>
<proteinExistence type="predicted"/>
<evidence type="ECO:0008006" key="3">
    <source>
        <dbReference type="Google" id="ProtNLM"/>
    </source>
</evidence>
<comment type="caution">
    <text evidence="1">The sequence shown here is derived from an EMBL/GenBank/DDBJ whole genome shotgun (WGS) entry which is preliminary data.</text>
</comment>
<evidence type="ECO:0000313" key="2">
    <source>
        <dbReference type="Proteomes" id="UP001157017"/>
    </source>
</evidence>
<name>A0ABQ6JLJ0_9ACTN</name>
<accession>A0ABQ6JLJ0</accession>
<reference evidence="2" key="1">
    <citation type="journal article" date="2019" name="Int. J. Syst. Evol. Microbiol.">
        <title>The Global Catalogue of Microorganisms (GCM) 10K type strain sequencing project: providing services to taxonomists for standard genome sequencing and annotation.</title>
        <authorList>
            <consortium name="The Broad Institute Genomics Platform"/>
            <consortium name="The Broad Institute Genome Sequencing Center for Infectious Disease"/>
            <person name="Wu L."/>
            <person name="Ma J."/>
        </authorList>
    </citation>
    <scope>NUCLEOTIDE SEQUENCE [LARGE SCALE GENOMIC DNA]</scope>
    <source>
        <strain evidence="2">NBRC 108730</strain>
    </source>
</reference>
<sequence>MRVPTVALSAAIRRTGPAAVLLFAAMPVVSADDLRVLTRVRPSPRILVGGNGWPLDVPPSVQRVGSIGHAVSALADAVV</sequence>
<evidence type="ECO:0000313" key="1">
    <source>
        <dbReference type="EMBL" id="GMA88115.1"/>
    </source>
</evidence>
<protein>
    <recommendedName>
        <fullName evidence="3">Fe/B12 periplasmic-binding domain-containing protein</fullName>
    </recommendedName>
</protein>
<dbReference type="EMBL" id="BSUZ01000001">
    <property type="protein sequence ID" value="GMA88115.1"/>
    <property type="molecule type" value="Genomic_DNA"/>
</dbReference>